<organism evidence="1 2">
    <name type="scientific">Neonectria magnoliae</name>
    <dbReference type="NCBI Taxonomy" id="2732573"/>
    <lineage>
        <taxon>Eukaryota</taxon>
        <taxon>Fungi</taxon>
        <taxon>Dikarya</taxon>
        <taxon>Ascomycota</taxon>
        <taxon>Pezizomycotina</taxon>
        <taxon>Sordariomycetes</taxon>
        <taxon>Hypocreomycetidae</taxon>
        <taxon>Hypocreales</taxon>
        <taxon>Nectriaceae</taxon>
        <taxon>Neonectria</taxon>
    </lineage>
</organism>
<gene>
    <name evidence="1" type="ORF">QQZ08_001529</name>
</gene>
<evidence type="ECO:0000313" key="1">
    <source>
        <dbReference type="EMBL" id="KAK7431910.1"/>
    </source>
</evidence>
<dbReference type="Proteomes" id="UP001498421">
    <property type="component" value="Unassembled WGS sequence"/>
</dbReference>
<evidence type="ECO:0000313" key="2">
    <source>
        <dbReference type="Proteomes" id="UP001498421"/>
    </source>
</evidence>
<dbReference type="EMBL" id="JAZAVK010000008">
    <property type="protein sequence ID" value="KAK7431910.1"/>
    <property type="molecule type" value="Genomic_DNA"/>
</dbReference>
<accession>A0ABR1IE47</accession>
<name>A0ABR1IE47_9HYPO</name>
<sequence>MAQNGAAWNSLVQVKMNQHWGRSKRLLLSLDGDPGGTAIGARSGEAAEEQAPVVPLRSAQFGARQNGVAVRLGAPVIG</sequence>
<reference evidence="1 2" key="1">
    <citation type="journal article" date="2025" name="Microbiol. Resour. Announc.">
        <title>Draft genome sequences for Neonectria magnoliae and Neonectria punicea, canker pathogens of Liriodendron tulipifera and Acer saccharum in West Virginia.</title>
        <authorList>
            <person name="Petronek H.M."/>
            <person name="Kasson M.T."/>
            <person name="Metheny A.M."/>
            <person name="Stauder C.M."/>
            <person name="Lovett B."/>
            <person name="Lynch S.C."/>
            <person name="Garnas J.R."/>
            <person name="Kasson L.R."/>
            <person name="Stajich J.E."/>
        </authorList>
    </citation>
    <scope>NUCLEOTIDE SEQUENCE [LARGE SCALE GENOMIC DNA]</scope>
    <source>
        <strain evidence="1 2">NRRL 64651</strain>
    </source>
</reference>
<comment type="caution">
    <text evidence="1">The sequence shown here is derived from an EMBL/GenBank/DDBJ whole genome shotgun (WGS) entry which is preliminary data.</text>
</comment>
<protein>
    <submittedName>
        <fullName evidence="1">Uncharacterized protein</fullName>
    </submittedName>
</protein>
<keyword evidence="2" id="KW-1185">Reference proteome</keyword>
<proteinExistence type="predicted"/>